<keyword evidence="13" id="KW-1185">Reference proteome</keyword>
<evidence type="ECO:0000256" key="5">
    <source>
        <dbReference type="ARBA" id="ARBA00022840"/>
    </source>
</evidence>
<keyword evidence="5 9" id="KW-0067">ATP-binding</keyword>
<dbReference type="InterPro" id="IPR008926">
    <property type="entry name" value="RNR_R1-su_N"/>
</dbReference>
<dbReference type="RefSeq" id="WP_214436267.1">
    <property type="nucleotide sequence ID" value="NZ_CAWPUQ010000225.1"/>
</dbReference>
<dbReference type="SUPFAM" id="SSF48168">
    <property type="entry name" value="R1 subunit of ribonucleotide reductase, N-terminal domain"/>
    <property type="match status" value="1"/>
</dbReference>
<evidence type="ECO:0000313" key="13">
    <source>
        <dbReference type="Proteomes" id="UP000662314"/>
    </source>
</evidence>
<dbReference type="EC" id="1.17.4.1" evidence="2 10"/>
<keyword evidence="4 9" id="KW-0547">Nucleotide-binding</keyword>
<organism evidence="12 13">
    <name type="scientific">Dendronalium phyllosphericum CENA369</name>
    <dbReference type="NCBI Taxonomy" id="1725256"/>
    <lineage>
        <taxon>Bacteria</taxon>
        <taxon>Bacillati</taxon>
        <taxon>Cyanobacteriota</taxon>
        <taxon>Cyanophyceae</taxon>
        <taxon>Nostocales</taxon>
        <taxon>Nostocaceae</taxon>
        <taxon>Dendronalium</taxon>
        <taxon>Dendronalium phyllosphericum</taxon>
    </lineage>
</organism>
<reference evidence="12 13" key="1">
    <citation type="journal article" date="2021" name="Int. J. Syst. Evol. Microbiol.">
        <title>Amazonocrinis nigriterrae gen. nov., sp. nov., Atlanticothrix silvestris gen. nov., sp. nov. and Dendronalium phyllosphericum gen. nov., sp. nov., nostocacean cyanobacteria from Brazilian environments.</title>
        <authorList>
            <person name="Alvarenga D.O."/>
            <person name="Andreote A.P.D."/>
            <person name="Branco L.H.Z."/>
            <person name="Delbaje E."/>
            <person name="Cruz R.B."/>
            <person name="Varani A.M."/>
            <person name="Fiore M.F."/>
        </authorList>
    </citation>
    <scope>NUCLEOTIDE SEQUENCE [LARGE SCALE GENOMIC DNA]</scope>
    <source>
        <strain evidence="12 13">CENA369</strain>
    </source>
</reference>
<evidence type="ECO:0000259" key="11">
    <source>
        <dbReference type="PROSITE" id="PS51161"/>
    </source>
</evidence>
<comment type="catalytic activity">
    <reaction evidence="8 10">
        <text>a 2'-deoxyribonucleoside 5'-diphosphate + [thioredoxin]-disulfide + H2O = a ribonucleoside 5'-diphosphate + [thioredoxin]-dithiol</text>
        <dbReference type="Rhea" id="RHEA:23252"/>
        <dbReference type="Rhea" id="RHEA-COMP:10698"/>
        <dbReference type="Rhea" id="RHEA-COMP:10700"/>
        <dbReference type="ChEBI" id="CHEBI:15377"/>
        <dbReference type="ChEBI" id="CHEBI:29950"/>
        <dbReference type="ChEBI" id="CHEBI:50058"/>
        <dbReference type="ChEBI" id="CHEBI:57930"/>
        <dbReference type="ChEBI" id="CHEBI:73316"/>
        <dbReference type="EC" id="1.17.4.1"/>
    </reaction>
</comment>
<dbReference type="PROSITE" id="PS51161">
    <property type="entry name" value="ATP_CONE"/>
    <property type="match status" value="1"/>
</dbReference>
<feature type="domain" description="ATP-cone" evidence="11">
    <location>
        <begin position="15"/>
        <end position="104"/>
    </location>
</feature>
<gene>
    <name evidence="12" type="ORF">I8752_32370</name>
</gene>
<dbReference type="Pfam" id="PF00317">
    <property type="entry name" value="Ribonuc_red_lgN"/>
    <property type="match status" value="1"/>
</dbReference>
<dbReference type="GO" id="GO:0005524">
    <property type="term" value="F:ATP binding"/>
    <property type="evidence" value="ECO:0007669"/>
    <property type="project" value="UniProtKB-UniRule"/>
</dbReference>
<evidence type="ECO:0000256" key="3">
    <source>
        <dbReference type="ARBA" id="ARBA00022533"/>
    </source>
</evidence>
<protein>
    <recommendedName>
        <fullName evidence="2 10">Ribonucleoside-diphosphate reductase</fullName>
        <ecNumber evidence="2 10">1.17.4.1</ecNumber>
    </recommendedName>
</protein>
<dbReference type="PANTHER" id="PTHR11573:SF6">
    <property type="entry name" value="RIBONUCLEOSIDE-DIPHOSPHATE REDUCTASE LARGE SUBUNIT"/>
    <property type="match status" value="1"/>
</dbReference>
<evidence type="ECO:0000256" key="2">
    <source>
        <dbReference type="ARBA" id="ARBA00012274"/>
    </source>
</evidence>
<keyword evidence="7 10" id="KW-0215">Deoxyribonucleotide synthesis</keyword>
<dbReference type="GO" id="GO:0005971">
    <property type="term" value="C:ribonucleoside-diphosphate reductase complex"/>
    <property type="evidence" value="ECO:0007669"/>
    <property type="project" value="TreeGrafter"/>
</dbReference>
<comment type="function">
    <text evidence="10">Provides the precursors necessary for DNA synthesis. Catalyzes the biosynthesis of deoxyribonucleotides from the corresponding ribonucleotides.</text>
</comment>
<evidence type="ECO:0000256" key="7">
    <source>
        <dbReference type="ARBA" id="ARBA00023116"/>
    </source>
</evidence>
<dbReference type="CDD" id="cd01679">
    <property type="entry name" value="RNR_I"/>
    <property type="match status" value="1"/>
</dbReference>
<evidence type="ECO:0000256" key="6">
    <source>
        <dbReference type="ARBA" id="ARBA00023002"/>
    </source>
</evidence>
<keyword evidence="3" id="KW-0021">Allosteric enzyme</keyword>
<comment type="similarity">
    <text evidence="1 10">Belongs to the ribonucleoside diphosphate reductase large chain family.</text>
</comment>
<evidence type="ECO:0000256" key="1">
    <source>
        <dbReference type="ARBA" id="ARBA00010406"/>
    </source>
</evidence>
<evidence type="ECO:0000313" key="12">
    <source>
        <dbReference type="EMBL" id="MBH8577581.1"/>
    </source>
</evidence>
<proteinExistence type="inferred from homology"/>
<accession>A0A8J7IIJ2</accession>
<evidence type="ECO:0000256" key="4">
    <source>
        <dbReference type="ARBA" id="ARBA00022741"/>
    </source>
</evidence>
<dbReference type="EMBL" id="JAECZA010000289">
    <property type="protein sequence ID" value="MBH8577581.1"/>
    <property type="molecule type" value="Genomic_DNA"/>
</dbReference>
<evidence type="ECO:0000256" key="9">
    <source>
        <dbReference type="PROSITE-ProRule" id="PRU00492"/>
    </source>
</evidence>
<dbReference type="Proteomes" id="UP000662314">
    <property type="component" value="Unassembled WGS sequence"/>
</dbReference>
<dbReference type="InterPro" id="IPR005144">
    <property type="entry name" value="ATP-cone_dom"/>
</dbReference>
<comment type="caution">
    <text evidence="12">The sequence shown here is derived from an EMBL/GenBank/DDBJ whole genome shotgun (WGS) entry which is preliminary data.</text>
</comment>
<name>A0A8J7IIJ2_9NOST</name>
<dbReference type="InterPro" id="IPR013346">
    <property type="entry name" value="NrdE_NrdA_C"/>
</dbReference>
<keyword evidence="6 10" id="KW-0560">Oxidoreductase</keyword>
<dbReference type="Gene3D" id="3.20.70.20">
    <property type="match status" value="1"/>
</dbReference>
<dbReference type="InterPro" id="IPR013509">
    <property type="entry name" value="RNR_lsu_N"/>
</dbReference>
<evidence type="ECO:0000256" key="8">
    <source>
        <dbReference type="ARBA" id="ARBA00047754"/>
    </source>
</evidence>
<dbReference type="SUPFAM" id="SSF51998">
    <property type="entry name" value="PFL-like glycyl radical enzymes"/>
    <property type="match status" value="1"/>
</dbReference>
<dbReference type="UniPathway" id="UPA00326"/>
<dbReference type="PRINTS" id="PR01183">
    <property type="entry name" value="RIBORDTASEM1"/>
</dbReference>
<dbReference type="PANTHER" id="PTHR11573">
    <property type="entry name" value="RIBONUCLEOSIDE-DIPHOSPHATE REDUCTASE LARGE CHAIN"/>
    <property type="match status" value="1"/>
</dbReference>
<dbReference type="InterPro" id="IPR039718">
    <property type="entry name" value="Rrm1"/>
</dbReference>
<sequence>MQAPSKLFEESITDIYVVRRDGSTTPLEINKIRTVVNWSCCGLCCNFIALEAHLTTRLRPGITTREIQDNLIRCALDLCSPEEPDWRQVAGRLHIWSLWKDTQVSRGYQYGYYAQTVHDKVLKGEYDRRILIYTPEELEIANTWINPDWDADYDYAGAVLLTKRYLLANELPQEAFLTCALLIASVETQENRLTWAREFYEALANRQISLATPILANLRIPNGSLASCFITAMDDNLESIFGSIHDAARISKNGGGVGVNLSRIRATGSWVMGKKNASGGVVPWIKLLNDTAIAVNQGGRRAGAVTVSLDVWHLDISEFLEMQTENGDARRKAYDVFPQLVVSDEFMRRVQADTEWTLVDPYEVRTRLGIELAELWGEEFEHAFNQIEASLDKSITLYKRVNARLLFKQVMRTQLETGMPYLWFKDTANRANPNQHEGYIPGGNLCQESWSNVKPDQEAHSCNLLSINLANLEDEQRAEICQIAVRILDNTIELTSPPFAASATHNAKYRTIGVGCMGLADWLAKRHLTYTHLQEISDLFEDIGYYCTAASMELAKERGAYPAFVGSEWSKGHLIGAKSVDWFKQHALLPERFLQLSQDIKQYGIRNSHITAIAPNTSSSLVQGCTASVLPVYSKFFYEKWAKGSVPIAPPYIRDRLWFYVENKTLDQKKVVKAIATIQQWIDTGISMELLFNLNAGVYFPDEPERCLTAVDIFETIMLAWKLGCKAIYYIRTVQKDSFKESNEQCVACSN</sequence>
<dbReference type="AlphaFoldDB" id="A0A8J7IIJ2"/>
<evidence type="ECO:0000256" key="10">
    <source>
        <dbReference type="RuleBase" id="RU003410"/>
    </source>
</evidence>
<dbReference type="Pfam" id="PF02867">
    <property type="entry name" value="Ribonuc_red_lgC"/>
    <property type="match status" value="1"/>
</dbReference>
<dbReference type="GO" id="GO:0004748">
    <property type="term" value="F:ribonucleoside-diphosphate reductase activity, thioredoxin disulfide as acceptor"/>
    <property type="evidence" value="ECO:0007669"/>
    <property type="project" value="UniProtKB-EC"/>
</dbReference>
<dbReference type="Pfam" id="PF03477">
    <property type="entry name" value="ATP-cone"/>
    <property type="match status" value="1"/>
</dbReference>
<dbReference type="InterPro" id="IPR000788">
    <property type="entry name" value="RNR_lg_C"/>
</dbReference>
<dbReference type="GO" id="GO:0009263">
    <property type="term" value="P:deoxyribonucleotide biosynthetic process"/>
    <property type="evidence" value="ECO:0007669"/>
    <property type="project" value="UniProtKB-KW"/>
</dbReference>
<dbReference type="NCBIfam" id="TIGR02506">
    <property type="entry name" value="NrdE_NrdA"/>
    <property type="match status" value="1"/>
</dbReference>